<feature type="transmembrane region" description="Helical" evidence="6">
    <location>
        <begin position="347"/>
        <end position="366"/>
    </location>
</feature>
<evidence type="ECO:0000313" key="7">
    <source>
        <dbReference type="EMBL" id="NMB69656.1"/>
    </source>
</evidence>
<dbReference type="AlphaFoldDB" id="A0A7X9DJK9"/>
<evidence type="ECO:0000313" key="8">
    <source>
        <dbReference type="Proteomes" id="UP000526033"/>
    </source>
</evidence>
<evidence type="ECO:0000256" key="4">
    <source>
        <dbReference type="ARBA" id="ARBA00022989"/>
    </source>
</evidence>
<feature type="transmembrane region" description="Helical" evidence="6">
    <location>
        <begin position="9"/>
        <end position="30"/>
    </location>
</feature>
<feature type="transmembrane region" description="Helical" evidence="6">
    <location>
        <begin position="283"/>
        <end position="304"/>
    </location>
</feature>
<evidence type="ECO:0000256" key="1">
    <source>
        <dbReference type="ARBA" id="ARBA00004651"/>
    </source>
</evidence>
<dbReference type="EMBL" id="JAAZNL010000004">
    <property type="protein sequence ID" value="NMB69656.1"/>
    <property type="molecule type" value="Genomic_DNA"/>
</dbReference>
<dbReference type="GO" id="GO:0005886">
    <property type="term" value="C:plasma membrane"/>
    <property type="evidence" value="ECO:0007669"/>
    <property type="project" value="UniProtKB-SubCell"/>
</dbReference>
<dbReference type="Proteomes" id="UP000526033">
    <property type="component" value="Unassembled WGS sequence"/>
</dbReference>
<dbReference type="InterPro" id="IPR050833">
    <property type="entry name" value="Poly_Biosynth_Transport"/>
</dbReference>
<keyword evidence="3 6" id="KW-0812">Transmembrane</keyword>
<feature type="transmembrane region" description="Helical" evidence="6">
    <location>
        <begin position="167"/>
        <end position="188"/>
    </location>
</feature>
<comment type="subcellular location">
    <subcellularLocation>
        <location evidence="1">Cell membrane</location>
        <topology evidence="1">Multi-pass membrane protein</topology>
    </subcellularLocation>
</comment>
<reference evidence="7 8" key="1">
    <citation type="journal article" date="2020" name="Biotechnol. Biofuels">
        <title>New insights from the biogas microbiome by comprehensive genome-resolved metagenomics of nearly 1600 species originating from multiple anaerobic digesters.</title>
        <authorList>
            <person name="Campanaro S."/>
            <person name="Treu L."/>
            <person name="Rodriguez-R L.M."/>
            <person name="Kovalovszki A."/>
            <person name="Ziels R.M."/>
            <person name="Maus I."/>
            <person name="Zhu X."/>
            <person name="Kougias P.G."/>
            <person name="Basile A."/>
            <person name="Luo G."/>
            <person name="Schluter A."/>
            <person name="Konstantinidis K.T."/>
            <person name="Angelidaki I."/>
        </authorList>
    </citation>
    <scope>NUCLEOTIDE SEQUENCE [LARGE SCALE GENOMIC DNA]</scope>
    <source>
        <strain evidence="7">AS27yjCOA_165</strain>
    </source>
</reference>
<comment type="caution">
    <text evidence="7">The sequence shown here is derived from an EMBL/GenBank/DDBJ whole genome shotgun (WGS) entry which is preliminary data.</text>
</comment>
<dbReference type="PANTHER" id="PTHR30250:SF11">
    <property type="entry name" value="O-ANTIGEN TRANSPORTER-RELATED"/>
    <property type="match status" value="1"/>
</dbReference>
<organism evidence="7 8">
    <name type="scientific">candidate division WWE3 bacterium</name>
    <dbReference type="NCBI Taxonomy" id="2053526"/>
    <lineage>
        <taxon>Bacteria</taxon>
        <taxon>Katanobacteria</taxon>
    </lineage>
</organism>
<evidence type="ECO:0000256" key="3">
    <source>
        <dbReference type="ARBA" id="ARBA00022692"/>
    </source>
</evidence>
<accession>A0A7X9DJK9</accession>
<dbReference type="Pfam" id="PF01943">
    <property type="entry name" value="Polysacc_synt"/>
    <property type="match status" value="1"/>
</dbReference>
<evidence type="ECO:0000256" key="5">
    <source>
        <dbReference type="ARBA" id="ARBA00023136"/>
    </source>
</evidence>
<protein>
    <submittedName>
        <fullName evidence="7">Oligosaccharide flippase family protein</fullName>
    </submittedName>
</protein>
<evidence type="ECO:0000256" key="2">
    <source>
        <dbReference type="ARBA" id="ARBA00022475"/>
    </source>
</evidence>
<name>A0A7X9DJK9_UNCKA</name>
<feature type="transmembrane region" description="Helical" evidence="6">
    <location>
        <begin position="86"/>
        <end position="104"/>
    </location>
</feature>
<keyword evidence="4 6" id="KW-1133">Transmembrane helix</keyword>
<feature type="transmembrane region" description="Helical" evidence="6">
    <location>
        <begin position="316"/>
        <end position="335"/>
    </location>
</feature>
<sequence>MFRKSFVKIAFVSGGNILNAGIGFFFLAVVAKTLSLEDFGKYALLTSILLVCVKLIDFGSNSIYVTKYLTNEDDKSITETFHSLKIILLSVVALVSLGIVNYFFPTNVWLSLIFVAGLVAYTINFTFYAHFQKEEKYTQLILLNTLPALVKTIAAVFVLLNTIHLNLVNAFAFFSLSIFADVILFPFLPEGAKHFKFNFTHVRTFIVKGLPSGFSQLVQEAWPAINNTITKYVRNYNDVGTFSLASKISNIFALVSLSIFTVLLPKNARLKGQKKTYDIGETILISFGIIILAFLAIAVSGVFIKLVFGEKFEGSIKVLDILIFASAFSAIHTFMENYFLVENQTKNILWVNVSKLVVFMIAALILSRQFGIEGLAYANLLAATTALIVTGVTIARYH</sequence>
<feature type="transmembrane region" description="Helical" evidence="6">
    <location>
        <begin position="244"/>
        <end position="263"/>
    </location>
</feature>
<keyword evidence="2" id="KW-1003">Cell membrane</keyword>
<gene>
    <name evidence="7" type="ORF">GYA27_00430</name>
</gene>
<feature type="transmembrane region" description="Helical" evidence="6">
    <location>
        <begin position="378"/>
        <end position="397"/>
    </location>
</feature>
<keyword evidence="5 6" id="KW-0472">Membrane</keyword>
<evidence type="ECO:0000256" key="6">
    <source>
        <dbReference type="SAM" id="Phobius"/>
    </source>
</evidence>
<dbReference type="PANTHER" id="PTHR30250">
    <property type="entry name" value="PST FAMILY PREDICTED COLANIC ACID TRANSPORTER"/>
    <property type="match status" value="1"/>
</dbReference>
<feature type="transmembrane region" description="Helical" evidence="6">
    <location>
        <begin position="110"/>
        <end position="129"/>
    </location>
</feature>
<feature type="transmembrane region" description="Helical" evidence="6">
    <location>
        <begin position="141"/>
        <end position="161"/>
    </location>
</feature>
<proteinExistence type="predicted"/>
<dbReference type="InterPro" id="IPR002797">
    <property type="entry name" value="Polysacc_synth"/>
</dbReference>